<accession>A0ACD3YWU5</accession>
<dbReference type="EMBL" id="CP090033">
    <property type="protein sequence ID" value="UPK93395.1"/>
    <property type="molecule type" value="Genomic_DNA"/>
</dbReference>
<sequence length="268" mass="30592">MPETWEISEILANPKKIRGNPKVINSSLFGFEFGLRRRTREQLLDLAQDAIEGLEIQLEQNRRLSSVASRIKGQGPNIMRNAKFINGSGKLPAVLNNEDPSFTDQRISQLKGGTLQAGVPALMAEDWKDDQSRAKAEAVRSLVYLGNKEMEEGPKKILRDIIGDLFDYDHDMQRLRRYVDRLQHLKPSMTGKMLRHRVITMWEAGKFDRATVRLTNRLKYQLSSLKRITDHARLAVSAHPTVKGLVRSMSEPSGRYRALDRSDLMPRT</sequence>
<proteinExistence type="predicted"/>
<gene>
    <name evidence="1" type="ORF">LCI18_004330</name>
</gene>
<protein>
    <submittedName>
        <fullName evidence="1">Uncharacterized protein</fullName>
    </submittedName>
</protein>
<organism evidence="1 2">
    <name type="scientific">Fusarium solani subsp. cucurbitae</name>
    <name type="common">Neocosmosporum cucurbitae</name>
    <dbReference type="NCBI Taxonomy" id="2747967"/>
    <lineage>
        <taxon>Eukaryota</taxon>
        <taxon>Fungi</taxon>
        <taxon>Dikarya</taxon>
        <taxon>Ascomycota</taxon>
        <taxon>Pezizomycotina</taxon>
        <taxon>Sordariomycetes</taxon>
        <taxon>Hypocreomycetidae</taxon>
        <taxon>Hypocreales</taxon>
        <taxon>Nectriaceae</taxon>
        <taxon>Fusarium</taxon>
        <taxon>Fusarium solani species complex</taxon>
    </lineage>
</organism>
<evidence type="ECO:0000313" key="2">
    <source>
        <dbReference type="Proteomes" id="UP000830768"/>
    </source>
</evidence>
<evidence type="ECO:0000313" key="1">
    <source>
        <dbReference type="EMBL" id="UPK93395.1"/>
    </source>
</evidence>
<keyword evidence="2" id="KW-1185">Reference proteome</keyword>
<dbReference type="Proteomes" id="UP000830768">
    <property type="component" value="Chromosome 4"/>
</dbReference>
<name>A0ACD3YWU5_FUSSC</name>
<reference evidence="1" key="1">
    <citation type="submission" date="2021-11" db="EMBL/GenBank/DDBJ databases">
        <title>Fusarium solani-melongenae Genome sequencing and assembly.</title>
        <authorList>
            <person name="Xie S."/>
            <person name="Huang L."/>
            <person name="Zhang X."/>
        </authorList>
    </citation>
    <scope>NUCLEOTIDE SEQUENCE</scope>
    <source>
        <strain evidence="1">CRI 24-3</strain>
    </source>
</reference>